<dbReference type="InterPro" id="IPR005358">
    <property type="entry name" value="Puta_zinc/iron-chelating_dom"/>
</dbReference>
<evidence type="ECO:0000313" key="2">
    <source>
        <dbReference type="Proteomes" id="UP001364890"/>
    </source>
</evidence>
<proteinExistence type="predicted"/>
<evidence type="ECO:0000313" key="1">
    <source>
        <dbReference type="EMBL" id="MEI4771427.1"/>
    </source>
</evidence>
<reference evidence="1 2" key="1">
    <citation type="submission" date="2024-01" db="EMBL/GenBank/DDBJ databases">
        <title>Seven novel Bacillus-like species.</title>
        <authorList>
            <person name="Liu G."/>
        </authorList>
    </citation>
    <scope>NUCLEOTIDE SEQUENCE [LARGE SCALE GENOMIC DNA]</scope>
    <source>
        <strain evidence="1 2">FJAT-51614</strain>
    </source>
</reference>
<dbReference type="RefSeq" id="WP_336498973.1">
    <property type="nucleotide sequence ID" value="NZ_JBAWSY010000019.1"/>
</dbReference>
<sequence length="238" mass="28031">MAYNNRIFIQKATKVQHTSAIMAYRLGTSLIKKINEREQSDDNVVRMHYEQLPILERYFDLLHKGTKTQPSCKSNCSGCCKYPIWTSAVESMYISNWIRTNMDQDTLEQIHENFDTWYEEIGEWAEGYKYGDKIKHDEYTRKNIKCPFLINNSCSIYDARPIVCRTYFSYGNPKNCERELFPKGTLNLTCAGKNLYEVPMANKMRKASNGDKEKENQLFPKVFGKRLLPYWFYKLPAK</sequence>
<name>A0ABU8F8T7_9BACI</name>
<organism evidence="1 2">
    <name type="scientific">Psychrobacillus mangrovi</name>
    <dbReference type="NCBI Taxonomy" id="3117745"/>
    <lineage>
        <taxon>Bacteria</taxon>
        <taxon>Bacillati</taxon>
        <taxon>Bacillota</taxon>
        <taxon>Bacilli</taxon>
        <taxon>Bacillales</taxon>
        <taxon>Bacillaceae</taxon>
        <taxon>Psychrobacillus</taxon>
    </lineage>
</organism>
<comment type="caution">
    <text evidence="1">The sequence shown here is derived from an EMBL/GenBank/DDBJ whole genome shotgun (WGS) entry which is preliminary data.</text>
</comment>
<dbReference type="Pfam" id="PF03692">
    <property type="entry name" value="CxxCxxCC"/>
    <property type="match status" value="1"/>
</dbReference>
<dbReference type="EMBL" id="JBAWSY010000019">
    <property type="protein sequence ID" value="MEI4771427.1"/>
    <property type="molecule type" value="Genomic_DNA"/>
</dbReference>
<dbReference type="Proteomes" id="UP001364890">
    <property type="component" value="Unassembled WGS sequence"/>
</dbReference>
<gene>
    <name evidence="1" type="ORF">WAX74_17510</name>
</gene>
<protein>
    <submittedName>
        <fullName evidence="1">YkgJ family cysteine cluster protein</fullName>
    </submittedName>
</protein>
<accession>A0ABU8F8T7</accession>
<keyword evidence="2" id="KW-1185">Reference proteome</keyword>